<dbReference type="GO" id="GO:0090337">
    <property type="term" value="P:regulation of formin-nucleated actin cable assembly"/>
    <property type="evidence" value="ECO:0007669"/>
    <property type="project" value="UniProtKB-ARBA"/>
</dbReference>
<evidence type="ECO:0000256" key="18">
    <source>
        <dbReference type="SAM" id="MobiDB-lite"/>
    </source>
</evidence>
<evidence type="ECO:0000256" key="17">
    <source>
        <dbReference type="PROSITE-ProRule" id="PRU00175"/>
    </source>
</evidence>
<organism evidence="22 23">
    <name type="scientific">Candida glabrata</name>
    <name type="common">Yeast</name>
    <name type="synonym">Torulopsis glabrata</name>
    <dbReference type="NCBI Taxonomy" id="5478"/>
    <lineage>
        <taxon>Eukaryota</taxon>
        <taxon>Fungi</taxon>
        <taxon>Dikarya</taxon>
        <taxon>Ascomycota</taxon>
        <taxon>Saccharomycotina</taxon>
        <taxon>Saccharomycetes</taxon>
        <taxon>Saccharomycetales</taxon>
        <taxon>Saccharomycetaceae</taxon>
        <taxon>Nakaseomyces</taxon>
    </lineage>
</organism>
<keyword evidence="7" id="KW-0808">Transferase</keyword>
<keyword evidence="9 17" id="KW-0863">Zinc-finger</keyword>
<dbReference type="PROSITE" id="PS50089">
    <property type="entry name" value="ZF_RING_2"/>
    <property type="match status" value="1"/>
</dbReference>
<evidence type="ECO:0000256" key="2">
    <source>
        <dbReference type="ARBA" id="ARBA00004496"/>
    </source>
</evidence>
<evidence type="ECO:0000256" key="3">
    <source>
        <dbReference type="ARBA" id="ARBA00012483"/>
    </source>
</evidence>
<keyword evidence="5" id="KW-1017">Isopeptide bond</keyword>
<dbReference type="InterPro" id="IPR001841">
    <property type="entry name" value="Znf_RING"/>
</dbReference>
<proteinExistence type="inferred from homology"/>
<dbReference type="GO" id="GO:0016874">
    <property type="term" value="F:ligase activity"/>
    <property type="evidence" value="ECO:0007669"/>
    <property type="project" value="UniProtKB-KW"/>
</dbReference>
<keyword evidence="4" id="KW-0963">Cytoplasm</keyword>
<evidence type="ECO:0000313" key="21">
    <source>
        <dbReference type="EMBL" id="KTB01072.1"/>
    </source>
</evidence>
<dbReference type="GO" id="GO:0097271">
    <property type="term" value="P:protein localization to bud neck"/>
    <property type="evidence" value="ECO:0007669"/>
    <property type="project" value="UniProtKB-ARBA"/>
</dbReference>
<name>A0A0W0EKR5_CANGB</name>
<evidence type="ECO:0000256" key="6">
    <source>
        <dbReference type="ARBA" id="ARBA00022618"/>
    </source>
</evidence>
<evidence type="ECO:0000256" key="8">
    <source>
        <dbReference type="ARBA" id="ARBA00022723"/>
    </source>
</evidence>
<keyword evidence="14" id="KW-0131">Cell cycle</keyword>
<dbReference type="EC" id="2.3.2.27" evidence="3"/>
<evidence type="ECO:0000256" key="14">
    <source>
        <dbReference type="ARBA" id="ARBA00023306"/>
    </source>
</evidence>
<comment type="similarity">
    <text evidence="15">Belongs to the DMA1 family.</text>
</comment>
<keyword evidence="13" id="KW-0832">Ubl conjugation</keyword>
<feature type="domain" description="RING-type" evidence="20">
    <location>
        <begin position="515"/>
        <end position="559"/>
    </location>
</feature>
<dbReference type="InterPro" id="IPR013083">
    <property type="entry name" value="Znf_RING/FYVE/PHD"/>
</dbReference>
<feature type="domain" description="FHA" evidence="19">
    <location>
        <begin position="377"/>
        <end position="440"/>
    </location>
</feature>
<evidence type="ECO:0000256" key="11">
    <source>
        <dbReference type="ARBA" id="ARBA00022786"/>
    </source>
</evidence>
<comment type="catalytic activity">
    <reaction evidence="1">
        <text>S-ubiquitinyl-[E2 ubiquitin-conjugating enzyme]-L-cysteine + [acceptor protein]-L-lysine = [E2 ubiquitin-conjugating enzyme]-L-cysteine + N(6)-ubiquitinyl-[acceptor protein]-L-lysine.</text>
        <dbReference type="EC" id="2.3.2.27"/>
    </reaction>
</comment>
<keyword evidence="11" id="KW-0833">Ubl conjugation pathway</keyword>
<feature type="compositionally biased region" description="Polar residues" evidence="18">
    <location>
        <begin position="30"/>
        <end position="58"/>
    </location>
</feature>
<feature type="compositionally biased region" description="Polar residues" evidence="18">
    <location>
        <begin position="1"/>
        <end position="11"/>
    </location>
</feature>
<dbReference type="GO" id="GO:0032186">
    <property type="term" value="P:cellular bud neck septin ring organization"/>
    <property type="evidence" value="ECO:0007669"/>
    <property type="project" value="UniProtKB-ARBA"/>
</dbReference>
<sequence length="603" mass="66728">MYTPVQIGTPTSSGSNRSRQQRSGSNNQNTLFGSNSSNQDTGRSQSNPNSANRNGSTHNNSNMSSGPSGFSSLLTSFGIRHNSNNNSNNASTNTVNNNNMSNSNQGTVNPTTSSSNVVTQTAGNARRLTGDLNNGRSRTASNEGTSITLTSRQQQHQQQVQLQRQIQNNMSNNNVASSLRTRNHDNCHLPISLSLSSQREQAQDATNANLDGHPETESSNNAEDNMVIDLTEPANEDLIQGPGNNNNPFFQHSNDPARHDTNVESTSNSFQNMRNTVHNGEQNASLNVNTSINNHNKNLRHYVYGADQVNADELLNLQLPTDKPGPEAVDEETVRKRKDKNGFFSLRLTPFVDSSSGTNQGLFFEPVIRKAGPGSQLVIGRYTERVHEAISKIPEQYHPVVFKSKVVSRTHGCFKVDSQGNWFIQDIKSSSGTFLNHQRLSQASTLSKDVLLHDGDILQLGMDFRGGTEEIYRCVRMRVELNRSWKLKANAFNKEALQKMRKLQKMTTGSDEEDCSICLSKIKPCQAIFISPCAHTWHFRCVRRLVMLAYPQFVCPNCRSTCDLEASLDNSDSESESDLDSEGDELVDQLNGLLDQQKDISIT</sequence>
<protein>
    <recommendedName>
        <fullName evidence="3">RING-type E3 ubiquitin transferase</fullName>
        <ecNumber evidence="3">2.3.2.27</ecNumber>
    </recommendedName>
    <alternativeName>
        <fullName evidence="16">Checkpoint forkhead associated with RING domains-containing protein 1</fullName>
    </alternativeName>
</protein>
<dbReference type="VEuPathDB" id="FungiDB:CAGL0L03960g"/>
<dbReference type="InterPro" id="IPR042823">
    <property type="entry name" value="Dma1/Dma2_RING-H2"/>
</dbReference>
<dbReference type="GO" id="GO:0000132">
    <property type="term" value="P:establishment of mitotic spindle orientation"/>
    <property type="evidence" value="ECO:0007669"/>
    <property type="project" value="UniProtKB-ARBA"/>
</dbReference>
<dbReference type="GO" id="GO:0051865">
    <property type="term" value="P:protein autoubiquitination"/>
    <property type="evidence" value="ECO:0007669"/>
    <property type="project" value="UniProtKB-ARBA"/>
</dbReference>
<dbReference type="EMBL" id="LLZZ01000132">
    <property type="protein sequence ID" value="KTB01072.1"/>
    <property type="molecule type" value="Genomic_DNA"/>
</dbReference>
<dbReference type="VEuPathDB" id="FungiDB:GWK60_L11275"/>
<evidence type="ECO:0000313" key="22">
    <source>
        <dbReference type="EMBL" id="KTB04857.1"/>
    </source>
</evidence>
<evidence type="ECO:0000256" key="15">
    <source>
        <dbReference type="ARBA" id="ARBA00061209"/>
    </source>
</evidence>
<dbReference type="Gene3D" id="3.30.40.10">
    <property type="entry name" value="Zinc/RING finger domain, C3HC4 (zinc finger)"/>
    <property type="match status" value="1"/>
</dbReference>
<accession>A0A0W0EKR5</accession>
<dbReference type="AlphaFoldDB" id="A0A0W0EKR5"/>
<evidence type="ECO:0000259" key="20">
    <source>
        <dbReference type="PROSITE" id="PS50089"/>
    </source>
</evidence>
<dbReference type="GO" id="GO:0061630">
    <property type="term" value="F:ubiquitin protein ligase activity"/>
    <property type="evidence" value="ECO:0007669"/>
    <property type="project" value="UniProtKB-EC"/>
</dbReference>
<dbReference type="PANTHER" id="PTHR15067:SF7">
    <property type="entry name" value="E3 UBIQUITIN-PROTEIN LIGASE DMA1-RELATED"/>
    <property type="match status" value="1"/>
</dbReference>
<feature type="compositionally biased region" description="Polar residues" evidence="18">
    <location>
        <begin position="196"/>
        <end position="209"/>
    </location>
</feature>
<dbReference type="FunFam" id="3.30.40.10:FF:000426">
    <property type="entry name" value="DMA1p Ubiquitin-protein ligase (E3)"/>
    <property type="match status" value="1"/>
</dbReference>
<evidence type="ECO:0000313" key="23">
    <source>
        <dbReference type="Proteomes" id="UP000054886"/>
    </source>
</evidence>
<dbReference type="InterPro" id="IPR000253">
    <property type="entry name" value="FHA_dom"/>
</dbReference>
<dbReference type="Proteomes" id="UP000054886">
    <property type="component" value="Unassembled WGS sequence"/>
</dbReference>
<feature type="region of interest" description="Disordered" evidence="18">
    <location>
        <begin position="1"/>
        <end position="157"/>
    </location>
</feature>
<evidence type="ECO:0000259" key="19">
    <source>
        <dbReference type="PROSITE" id="PS50006"/>
    </source>
</evidence>
<keyword evidence="8" id="KW-0479">Metal-binding</keyword>
<dbReference type="PROSITE" id="PS50006">
    <property type="entry name" value="FHA_DOMAIN"/>
    <property type="match status" value="1"/>
</dbReference>
<evidence type="ECO:0000256" key="4">
    <source>
        <dbReference type="ARBA" id="ARBA00022490"/>
    </source>
</evidence>
<dbReference type="SUPFAM" id="SSF57850">
    <property type="entry name" value="RING/U-box"/>
    <property type="match status" value="1"/>
</dbReference>
<feature type="region of interest" description="Disordered" evidence="18">
    <location>
        <begin position="196"/>
        <end position="222"/>
    </location>
</feature>
<evidence type="ECO:0000256" key="13">
    <source>
        <dbReference type="ARBA" id="ARBA00022843"/>
    </source>
</evidence>
<evidence type="ECO:0000256" key="10">
    <source>
        <dbReference type="ARBA" id="ARBA00022776"/>
    </source>
</evidence>
<dbReference type="EMBL" id="LLZZ01000115">
    <property type="protein sequence ID" value="KTB04857.1"/>
    <property type="molecule type" value="Genomic_DNA"/>
</dbReference>
<dbReference type="GO" id="GO:0000151">
    <property type="term" value="C:ubiquitin ligase complex"/>
    <property type="evidence" value="ECO:0007669"/>
    <property type="project" value="TreeGrafter"/>
</dbReference>
<feature type="compositionally biased region" description="Low complexity" evidence="18">
    <location>
        <begin position="12"/>
        <end position="29"/>
    </location>
</feature>
<dbReference type="GO" id="GO:0008270">
    <property type="term" value="F:zinc ion binding"/>
    <property type="evidence" value="ECO:0007669"/>
    <property type="project" value="UniProtKB-KW"/>
</dbReference>
<dbReference type="Pfam" id="PF17123">
    <property type="entry name" value="zf-RING_11"/>
    <property type="match status" value="1"/>
</dbReference>
<feature type="compositionally biased region" description="Polar residues" evidence="18">
    <location>
        <begin position="105"/>
        <end position="123"/>
    </location>
</feature>
<keyword evidence="21" id="KW-0436">Ligase</keyword>
<evidence type="ECO:0000256" key="12">
    <source>
        <dbReference type="ARBA" id="ARBA00022833"/>
    </source>
</evidence>
<evidence type="ECO:0000256" key="16">
    <source>
        <dbReference type="ARBA" id="ARBA00080465"/>
    </source>
</evidence>
<feature type="compositionally biased region" description="Polar residues" evidence="18">
    <location>
        <begin position="131"/>
        <end position="152"/>
    </location>
</feature>
<dbReference type="Pfam" id="PF00498">
    <property type="entry name" value="FHA"/>
    <property type="match status" value="1"/>
</dbReference>
<evidence type="ECO:0000256" key="7">
    <source>
        <dbReference type="ARBA" id="ARBA00022679"/>
    </source>
</evidence>
<keyword evidence="10" id="KW-0498">Mitosis</keyword>
<comment type="caution">
    <text evidence="22">The sequence shown here is derived from an EMBL/GenBank/DDBJ whole genome shotgun (WGS) entry which is preliminary data.</text>
</comment>
<dbReference type="SMART" id="SM00240">
    <property type="entry name" value="FHA"/>
    <property type="match status" value="1"/>
</dbReference>
<dbReference type="GO" id="GO:0000921">
    <property type="term" value="P:septin ring assembly"/>
    <property type="evidence" value="ECO:0007669"/>
    <property type="project" value="UniProtKB-ARBA"/>
</dbReference>
<gene>
    <name evidence="21" type="ORF">AO440_004602</name>
    <name evidence="22" type="ORF">AO440_004984</name>
</gene>
<dbReference type="GO" id="GO:0005829">
    <property type="term" value="C:cytosol"/>
    <property type="evidence" value="ECO:0007669"/>
    <property type="project" value="TreeGrafter"/>
</dbReference>
<dbReference type="InterPro" id="IPR008984">
    <property type="entry name" value="SMAD_FHA_dom_sf"/>
</dbReference>
<dbReference type="PANTHER" id="PTHR15067">
    <property type="entry name" value="E3 UBIQUITIN-PROTEIN LIGASE RNF8"/>
    <property type="match status" value="1"/>
</dbReference>
<evidence type="ECO:0000256" key="5">
    <source>
        <dbReference type="ARBA" id="ARBA00022499"/>
    </source>
</evidence>
<dbReference type="Gene3D" id="2.60.200.20">
    <property type="match status" value="1"/>
</dbReference>
<dbReference type="SUPFAM" id="SSF49879">
    <property type="entry name" value="SMAD/FHA domain"/>
    <property type="match status" value="1"/>
</dbReference>
<dbReference type="VEuPathDB" id="FungiDB:GVI51_L03773"/>
<feature type="compositionally biased region" description="Low complexity" evidence="18">
    <location>
        <begin position="59"/>
        <end position="104"/>
    </location>
</feature>
<dbReference type="GO" id="GO:0031578">
    <property type="term" value="P:mitotic spindle orientation checkpoint signaling"/>
    <property type="evidence" value="ECO:0007669"/>
    <property type="project" value="UniProtKB-ARBA"/>
</dbReference>
<keyword evidence="12" id="KW-0862">Zinc</keyword>
<dbReference type="GO" id="GO:0032153">
    <property type="term" value="C:cell division site"/>
    <property type="evidence" value="ECO:0007669"/>
    <property type="project" value="TreeGrafter"/>
</dbReference>
<comment type="subcellular location">
    <subcellularLocation>
        <location evidence="2">Cytoplasm</location>
    </subcellularLocation>
</comment>
<dbReference type="GO" id="GO:0006511">
    <property type="term" value="P:ubiquitin-dependent protein catabolic process"/>
    <property type="evidence" value="ECO:0007669"/>
    <property type="project" value="TreeGrafter"/>
</dbReference>
<dbReference type="CDD" id="cd16458">
    <property type="entry name" value="RING-H2_Dmap-like"/>
    <property type="match status" value="1"/>
</dbReference>
<keyword evidence="6" id="KW-0132">Cell division</keyword>
<evidence type="ECO:0000256" key="9">
    <source>
        <dbReference type="ARBA" id="ARBA00022771"/>
    </source>
</evidence>
<evidence type="ECO:0000256" key="1">
    <source>
        <dbReference type="ARBA" id="ARBA00000900"/>
    </source>
</evidence>
<dbReference type="VEuPathDB" id="FungiDB:B1J91_L03960g"/>
<reference evidence="22 23" key="1">
    <citation type="submission" date="2015-10" db="EMBL/GenBank/DDBJ databases">
        <title>Draft genomes sequences of Candida glabrata isolates 1A, 1B, 2A, 2B, 3A and 3B.</title>
        <authorList>
            <person name="Haavelsrud O.E."/>
            <person name="Gaustad P."/>
        </authorList>
    </citation>
    <scope>NUCLEOTIDE SEQUENCE [LARGE SCALE GENOMIC DNA]</scope>
    <source>
        <strain evidence="22">910700640</strain>
    </source>
</reference>
<dbReference type="FunFam" id="2.60.200.20:FF:000030">
    <property type="entry name" value="FHA domain-containing protein"/>
    <property type="match status" value="1"/>
</dbReference>